<dbReference type="InterPro" id="IPR005122">
    <property type="entry name" value="Uracil-DNA_glycosylase-like"/>
</dbReference>
<protein>
    <recommendedName>
        <fullName evidence="1">Uracil-DNA glycosylase-like domain-containing protein</fullName>
    </recommendedName>
</protein>
<dbReference type="PANTHER" id="PTHR42160:SF1">
    <property type="entry name" value="URACIL-DNA GLYCOSYLASE SUPERFAMILY PROTEIN"/>
    <property type="match status" value="1"/>
</dbReference>
<proteinExistence type="predicted"/>
<evidence type="ECO:0000313" key="3">
    <source>
        <dbReference type="Proteomes" id="UP000029264"/>
    </source>
</evidence>
<dbReference type="OrthoDB" id="9789139at2"/>
<reference evidence="2 3" key="1">
    <citation type="submission" date="2014-06" db="EMBL/GenBank/DDBJ databases">
        <title>Shewanella sp. YQH10.</title>
        <authorList>
            <person name="Liu Y."/>
            <person name="Zeng R."/>
        </authorList>
    </citation>
    <scope>NUCLEOTIDE SEQUENCE [LARGE SCALE GENOMIC DNA]</scope>
    <source>
        <strain evidence="2 3">YQH10</strain>
    </source>
</reference>
<dbReference type="STRING" id="1515746.HR45_06160"/>
<organism evidence="2 3">
    <name type="scientific">Shewanella mangrovi</name>
    <dbReference type="NCBI Taxonomy" id="1515746"/>
    <lineage>
        <taxon>Bacteria</taxon>
        <taxon>Pseudomonadati</taxon>
        <taxon>Pseudomonadota</taxon>
        <taxon>Gammaproteobacteria</taxon>
        <taxon>Alteromonadales</taxon>
        <taxon>Shewanellaceae</taxon>
        <taxon>Shewanella</taxon>
    </lineage>
</organism>
<dbReference type="SMART" id="SM00986">
    <property type="entry name" value="UDG"/>
    <property type="match status" value="1"/>
</dbReference>
<dbReference type="SMART" id="SM00987">
    <property type="entry name" value="UreE_C"/>
    <property type="match status" value="1"/>
</dbReference>
<dbReference type="RefSeq" id="WP_037440758.1">
    <property type="nucleotide sequence ID" value="NZ_JPEO01000003.1"/>
</dbReference>
<dbReference type="Proteomes" id="UP000029264">
    <property type="component" value="Unassembled WGS sequence"/>
</dbReference>
<dbReference type="CDD" id="cd10033">
    <property type="entry name" value="UDG_like"/>
    <property type="match status" value="1"/>
</dbReference>
<dbReference type="AlphaFoldDB" id="A0A094LSB3"/>
<gene>
    <name evidence="2" type="ORF">HR45_06160</name>
</gene>
<dbReference type="SUPFAM" id="SSF52141">
    <property type="entry name" value="Uracil-DNA glycosylase-like"/>
    <property type="match status" value="1"/>
</dbReference>
<feature type="domain" description="Uracil-DNA glycosylase-like" evidence="1">
    <location>
        <begin position="29"/>
        <end position="188"/>
    </location>
</feature>
<sequence length="198" mass="22080">MADACQQLLGKIANCRLCEAQLPLGAKPILQADSAARILIAGQAPGSITHQRGRPFDDASGERLRRWLNVDSDTFYNPSLFAIVPMGFCYPGRGNGGDAPPRPECAATWRQALLATLPNFQLTLLLGRYAIEWHLAGNPLAKAPLSTLTEQWQQMWPNVMVLPHPSPRNNRWLAQHPLFETEQLPRLQHRIAELLYDA</sequence>
<dbReference type="PANTHER" id="PTHR42160">
    <property type="entry name" value="URACIL-DNA GLYCOSYLASE SUPERFAMILY PROTEIN"/>
    <property type="match status" value="1"/>
</dbReference>
<comment type="caution">
    <text evidence="2">The sequence shown here is derived from an EMBL/GenBank/DDBJ whole genome shotgun (WGS) entry which is preliminary data.</text>
</comment>
<dbReference type="EMBL" id="JPEO01000003">
    <property type="protein sequence ID" value="KFZ38088.1"/>
    <property type="molecule type" value="Genomic_DNA"/>
</dbReference>
<evidence type="ECO:0000313" key="2">
    <source>
        <dbReference type="EMBL" id="KFZ38088.1"/>
    </source>
</evidence>
<dbReference type="eggNOG" id="COG1573">
    <property type="taxonomic scope" value="Bacteria"/>
</dbReference>
<dbReference type="Pfam" id="PF03167">
    <property type="entry name" value="UDG"/>
    <property type="match status" value="1"/>
</dbReference>
<dbReference type="InterPro" id="IPR047124">
    <property type="entry name" value="HI_0220.2"/>
</dbReference>
<name>A0A094LSB3_9GAMM</name>
<evidence type="ECO:0000259" key="1">
    <source>
        <dbReference type="SMART" id="SM00986"/>
    </source>
</evidence>
<dbReference type="Gene3D" id="3.40.470.10">
    <property type="entry name" value="Uracil-DNA glycosylase-like domain"/>
    <property type="match status" value="1"/>
</dbReference>
<accession>A0A094LSB3</accession>
<dbReference type="InterPro" id="IPR036895">
    <property type="entry name" value="Uracil-DNA_glycosylase-like_sf"/>
</dbReference>
<keyword evidence="3" id="KW-1185">Reference proteome</keyword>